<feature type="domain" description="DUF7322" evidence="3">
    <location>
        <begin position="86"/>
        <end position="146"/>
    </location>
</feature>
<dbReference type="EMBL" id="QMDW01000011">
    <property type="protein sequence ID" value="RJX49388.1"/>
    <property type="molecule type" value="Genomic_DNA"/>
</dbReference>
<name>A0A3A6PZM9_9EURY</name>
<keyword evidence="2" id="KW-0472">Membrane</keyword>
<accession>A0A3A6PZM9</accession>
<evidence type="ECO:0000256" key="1">
    <source>
        <dbReference type="SAM" id="MobiDB-lite"/>
    </source>
</evidence>
<keyword evidence="5" id="KW-1185">Reference proteome</keyword>
<feature type="compositionally biased region" description="Polar residues" evidence="1">
    <location>
        <begin position="10"/>
        <end position="21"/>
    </location>
</feature>
<reference evidence="4 5" key="1">
    <citation type="submission" date="2018-06" db="EMBL/GenBank/DDBJ databases">
        <title>Halonotius sp. F13-13 a new haloarchaeeon isolated from a solar saltern from Isla Cristina, Huelva, Spain.</title>
        <authorList>
            <person name="Duran-Viseras A."/>
            <person name="Sanchez-Porro C."/>
            <person name="Ventosa A."/>
        </authorList>
    </citation>
    <scope>NUCLEOTIDE SEQUENCE [LARGE SCALE GENOMIC DNA]</scope>
    <source>
        <strain evidence="4 5">CECT 7525</strain>
    </source>
</reference>
<evidence type="ECO:0000313" key="4">
    <source>
        <dbReference type="EMBL" id="RJX49388.1"/>
    </source>
</evidence>
<comment type="caution">
    <text evidence="4">The sequence shown here is derived from an EMBL/GenBank/DDBJ whole genome shotgun (WGS) entry which is preliminary data.</text>
</comment>
<keyword evidence="2" id="KW-0812">Transmembrane</keyword>
<keyword evidence="2" id="KW-1133">Transmembrane helix</keyword>
<evidence type="ECO:0000313" key="5">
    <source>
        <dbReference type="Proteomes" id="UP000281564"/>
    </source>
</evidence>
<feature type="region of interest" description="Disordered" evidence="1">
    <location>
        <begin position="1"/>
        <end position="77"/>
    </location>
</feature>
<dbReference type="RefSeq" id="WP_120084888.1">
    <property type="nucleotide sequence ID" value="NZ_QMDW01000011.1"/>
</dbReference>
<feature type="transmembrane region" description="Helical" evidence="2">
    <location>
        <begin position="123"/>
        <end position="141"/>
    </location>
</feature>
<dbReference type="Pfam" id="PF24008">
    <property type="entry name" value="DUF7322"/>
    <property type="match status" value="1"/>
</dbReference>
<dbReference type="InterPro" id="IPR055746">
    <property type="entry name" value="DUF7322"/>
</dbReference>
<sequence>MPSEPPTEIAANSDSGDQSSGEDVGADGAAESGDRDDRSYEQRVMDRLVPDIDVGDANKPDTHKADGEPKNDAEADADAELADALEEIDDDLLTAFIRIVVSIKAGILLVSIGLLIIGFQGLLAVGGGFIAVGCLAFAHAAQRYWSHKQTRQQVGGG</sequence>
<feature type="transmembrane region" description="Helical" evidence="2">
    <location>
        <begin position="95"/>
        <end position="117"/>
    </location>
</feature>
<dbReference type="Proteomes" id="UP000281564">
    <property type="component" value="Unassembled WGS sequence"/>
</dbReference>
<organism evidence="4 5">
    <name type="scientific">Halonotius pteroides</name>
    <dbReference type="NCBI Taxonomy" id="268735"/>
    <lineage>
        <taxon>Archaea</taxon>
        <taxon>Methanobacteriati</taxon>
        <taxon>Methanobacteriota</taxon>
        <taxon>Stenosarchaea group</taxon>
        <taxon>Halobacteria</taxon>
        <taxon>Halobacteriales</taxon>
        <taxon>Haloferacaceae</taxon>
        <taxon>Halonotius</taxon>
    </lineage>
</organism>
<dbReference type="AlphaFoldDB" id="A0A3A6PZM9"/>
<gene>
    <name evidence="4" type="ORF">DP106_09345</name>
</gene>
<feature type="compositionally biased region" description="Basic and acidic residues" evidence="1">
    <location>
        <begin position="32"/>
        <end position="73"/>
    </location>
</feature>
<evidence type="ECO:0000256" key="2">
    <source>
        <dbReference type="SAM" id="Phobius"/>
    </source>
</evidence>
<proteinExistence type="predicted"/>
<evidence type="ECO:0000259" key="3">
    <source>
        <dbReference type="Pfam" id="PF24008"/>
    </source>
</evidence>
<dbReference type="OrthoDB" id="343037at2157"/>
<protein>
    <recommendedName>
        <fullName evidence="3">DUF7322 domain-containing protein</fullName>
    </recommendedName>
</protein>